<proteinExistence type="predicted"/>
<feature type="compositionally biased region" description="Low complexity" evidence="1">
    <location>
        <begin position="149"/>
        <end position="158"/>
    </location>
</feature>
<comment type="caution">
    <text evidence="2">The sequence shown here is derived from an EMBL/GenBank/DDBJ whole genome shotgun (WGS) entry which is preliminary data.</text>
</comment>
<keyword evidence="3" id="KW-1185">Reference proteome</keyword>
<evidence type="ECO:0000256" key="1">
    <source>
        <dbReference type="SAM" id="MobiDB-lite"/>
    </source>
</evidence>
<evidence type="ECO:0000313" key="3">
    <source>
        <dbReference type="Proteomes" id="UP001633002"/>
    </source>
</evidence>
<accession>A0ABD3H8U6</accession>
<dbReference type="Proteomes" id="UP001633002">
    <property type="component" value="Unassembled WGS sequence"/>
</dbReference>
<protein>
    <submittedName>
        <fullName evidence="2">Uncharacterized protein</fullName>
    </submittedName>
</protein>
<evidence type="ECO:0000313" key="2">
    <source>
        <dbReference type="EMBL" id="KAL3687261.1"/>
    </source>
</evidence>
<dbReference type="AlphaFoldDB" id="A0ABD3H8U6"/>
<feature type="region of interest" description="Disordered" evidence="1">
    <location>
        <begin position="38"/>
        <end position="58"/>
    </location>
</feature>
<feature type="compositionally biased region" description="Basic residues" evidence="1">
    <location>
        <begin position="39"/>
        <end position="51"/>
    </location>
</feature>
<dbReference type="EMBL" id="JBJQOH010000004">
    <property type="protein sequence ID" value="KAL3687261.1"/>
    <property type="molecule type" value="Genomic_DNA"/>
</dbReference>
<organism evidence="2 3">
    <name type="scientific">Riccia sorocarpa</name>
    <dbReference type="NCBI Taxonomy" id="122646"/>
    <lineage>
        <taxon>Eukaryota</taxon>
        <taxon>Viridiplantae</taxon>
        <taxon>Streptophyta</taxon>
        <taxon>Embryophyta</taxon>
        <taxon>Marchantiophyta</taxon>
        <taxon>Marchantiopsida</taxon>
        <taxon>Marchantiidae</taxon>
        <taxon>Marchantiales</taxon>
        <taxon>Ricciaceae</taxon>
        <taxon>Riccia</taxon>
    </lineage>
</organism>
<sequence length="196" mass="22003">MDDATAVMDSVRNVREVRAMTRSRKQVDQTICQIVMAPQKKRATRERRKPSTTKPRTEPKLLQVSLTVGFIREDISIVTFQKLKNFVDRRACAGPPRYFTDPLRRKPYGDNADGSNNDDILPIGYEAMEAAIEKAVSNETPAGAKENDSSNSDSNTTTRPVFNLRINQDSTGDQQSSGNDLQYEGVDLLPDYINLF</sequence>
<feature type="region of interest" description="Disordered" evidence="1">
    <location>
        <begin position="98"/>
        <end position="117"/>
    </location>
</feature>
<name>A0ABD3H8U6_9MARC</name>
<feature type="region of interest" description="Disordered" evidence="1">
    <location>
        <begin position="140"/>
        <end position="160"/>
    </location>
</feature>
<gene>
    <name evidence="2" type="ORF">R1sor_013570</name>
</gene>
<reference evidence="2 3" key="1">
    <citation type="submission" date="2024-09" db="EMBL/GenBank/DDBJ databases">
        <title>Chromosome-scale assembly of Riccia sorocarpa.</title>
        <authorList>
            <person name="Paukszto L."/>
        </authorList>
    </citation>
    <scope>NUCLEOTIDE SEQUENCE [LARGE SCALE GENOMIC DNA]</scope>
    <source>
        <strain evidence="2">LP-2024</strain>
        <tissue evidence="2">Aerial parts of the thallus</tissue>
    </source>
</reference>